<dbReference type="GO" id="GO:0005840">
    <property type="term" value="C:ribosome"/>
    <property type="evidence" value="ECO:0007669"/>
    <property type="project" value="InterPro"/>
</dbReference>
<evidence type="ECO:0000313" key="7">
    <source>
        <dbReference type="EMBL" id="KAK1333127.1"/>
    </source>
</evidence>
<dbReference type="InterPro" id="IPR009078">
    <property type="entry name" value="Ferritin-like_SF"/>
</dbReference>
<dbReference type="GO" id="GO:0008198">
    <property type="term" value="F:ferrous iron binding"/>
    <property type="evidence" value="ECO:0007669"/>
    <property type="project" value="TreeGrafter"/>
</dbReference>
<evidence type="ECO:0000256" key="4">
    <source>
        <dbReference type="ARBA" id="ARBA00047045"/>
    </source>
</evidence>
<comment type="subcellular location">
    <subcellularLocation>
        <location evidence="2">Autolysosome</location>
    </subcellularLocation>
</comment>
<keyword evidence="8" id="KW-1185">Reference proteome</keyword>
<dbReference type="GO" id="GO:0006826">
    <property type="term" value="P:iron ion transport"/>
    <property type="evidence" value="ECO:0007669"/>
    <property type="project" value="InterPro"/>
</dbReference>
<keyword evidence="5" id="KW-0479">Metal-binding</keyword>
<evidence type="ECO:0000256" key="1">
    <source>
        <dbReference type="ARBA" id="ARBA00040044"/>
    </source>
</evidence>
<protein>
    <recommendedName>
        <fullName evidence="1">Ferritin light chain</fullName>
    </recommendedName>
</protein>
<dbReference type="PANTHER" id="PTHR11431:SF47">
    <property type="entry name" value="FERRITIN LIGHT CHAIN"/>
    <property type="match status" value="1"/>
</dbReference>
<accession>A0AA40HKY0</accession>
<dbReference type="Gene3D" id="1.20.1260.10">
    <property type="match status" value="1"/>
</dbReference>
<comment type="subunit">
    <text evidence="4">Oligomer of 24 subunits. There are two types of subunits: L (light) chain and H (heavy) chain. The major chain can be light or heavy, depending on the species and tissue type. The functional molecule forms a roughly spherical shell with a diameter of 12 nm and contains a central cavity into which the insoluble mineral iron core is deposited. Interacts with NCOA4.</text>
</comment>
<dbReference type="InterPro" id="IPR012347">
    <property type="entry name" value="Ferritin-like"/>
</dbReference>
<dbReference type="Proteomes" id="UP001177744">
    <property type="component" value="Unassembled WGS sequence"/>
</dbReference>
<gene>
    <name evidence="7" type="ORF">QTO34_006664</name>
</gene>
<feature type="binding site" evidence="5">
    <location>
        <position position="134"/>
    </location>
    <ligand>
        <name>Fe cation</name>
        <dbReference type="ChEBI" id="CHEBI:24875"/>
        <label>1</label>
    </ligand>
</feature>
<comment type="caution">
    <text evidence="7">The sequence shown here is derived from an EMBL/GenBank/DDBJ whole genome shotgun (WGS) entry which is preliminary data.</text>
</comment>
<keyword evidence="5" id="KW-0408">Iron</keyword>
<comment type="function">
    <text evidence="3">Stores iron in a soluble, non-toxic, readily available form. Important for iron homeostasis. Iron is taken up in the ferrous form and deposited as ferric hydroxides after oxidation. Also plays a role in delivery of iron to cells. Mediates iron uptake in capsule cells of the developing kidney. Delivery to lysosomes by the cargo receptor NCOA4 for autophagic degradation and release or iron.</text>
</comment>
<feature type="region of interest" description="Disordered" evidence="6">
    <location>
        <begin position="1"/>
        <end position="29"/>
    </location>
</feature>
<dbReference type="GO" id="GO:0006412">
    <property type="term" value="P:translation"/>
    <property type="evidence" value="ECO:0007669"/>
    <property type="project" value="InterPro"/>
</dbReference>
<dbReference type="InterPro" id="IPR001519">
    <property type="entry name" value="Ferritin"/>
</dbReference>
<dbReference type="InterPro" id="IPR000509">
    <property type="entry name" value="Ribosomal_eL36"/>
</dbReference>
<dbReference type="SUPFAM" id="SSF47240">
    <property type="entry name" value="Ferritin-like"/>
    <property type="match status" value="1"/>
</dbReference>
<dbReference type="GO" id="GO:0003735">
    <property type="term" value="F:structural constituent of ribosome"/>
    <property type="evidence" value="ECO:0007669"/>
    <property type="project" value="InterPro"/>
</dbReference>
<dbReference type="GO" id="GO:0008199">
    <property type="term" value="F:ferric iron binding"/>
    <property type="evidence" value="ECO:0007669"/>
    <property type="project" value="InterPro"/>
</dbReference>
<dbReference type="GO" id="GO:0006879">
    <property type="term" value="P:intracellular iron ion homeostasis"/>
    <property type="evidence" value="ECO:0007669"/>
    <property type="project" value="InterPro"/>
</dbReference>
<reference evidence="7" key="1">
    <citation type="submission" date="2023-06" db="EMBL/GenBank/DDBJ databases">
        <title>Reference genome for the Northern bat (Eptesicus nilssonii), a most northern bat species.</title>
        <authorList>
            <person name="Laine V.N."/>
            <person name="Pulliainen A.T."/>
            <person name="Lilley T.M."/>
        </authorList>
    </citation>
    <scope>NUCLEOTIDE SEQUENCE</scope>
    <source>
        <strain evidence="7">BLF_Eptnil</strain>
        <tissue evidence="7">Kidney</tissue>
    </source>
</reference>
<name>A0AA40HKY0_CNENI</name>
<evidence type="ECO:0000256" key="5">
    <source>
        <dbReference type="PIRSR" id="PIRSR601519-1"/>
    </source>
</evidence>
<dbReference type="AlphaFoldDB" id="A0AA40HKY0"/>
<dbReference type="EMBL" id="JAULJE010000017">
    <property type="protein sequence ID" value="KAK1333127.1"/>
    <property type="molecule type" value="Genomic_DNA"/>
</dbReference>
<evidence type="ECO:0000256" key="6">
    <source>
        <dbReference type="SAM" id="MobiDB-lite"/>
    </source>
</evidence>
<dbReference type="PANTHER" id="PTHR11431">
    <property type="entry name" value="FERRITIN"/>
    <property type="match status" value="1"/>
</dbReference>
<dbReference type="Pfam" id="PF01158">
    <property type="entry name" value="Ribosomal_L36e"/>
    <property type="match status" value="1"/>
</dbReference>
<organism evidence="7 8">
    <name type="scientific">Cnephaeus nilssonii</name>
    <name type="common">Northern bat</name>
    <name type="synonym">Eptesicus nilssonii</name>
    <dbReference type="NCBI Taxonomy" id="3371016"/>
    <lineage>
        <taxon>Eukaryota</taxon>
        <taxon>Metazoa</taxon>
        <taxon>Chordata</taxon>
        <taxon>Craniata</taxon>
        <taxon>Vertebrata</taxon>
        <taxon>Euteleostomi</taxon>
        <taxon>Mammalia</taxon>
        <taxon>Eutheria</taxon>
        <taxon>Laurasiatheria</taxon>
        <taxon>Chiroptera</taxon>
        <taxon>Yangochiroptera</taxon>
        <taxon>Vespertilionidae</taxon>
        <taxon>Cnephaeus</taxon>
    </lineage>
</organism>
<evidence type="ECO:0000256" key="3">
    <source>
        <dbReference type="ARBA" id="ARBA00045578"/>
    </source>
</evidence>
<proteinExistence type="predicted"/>
<dbReference type="GO" id="GO:0044754">
    <property type="term" value="C:autolysosome"/>
    <property type="evidence" value="ECO:0007669"/>
    <property type="project" value="UniProtKB-SubCell"/>
</dbReference>
<evidence type="ECO:0000256" key="2">
    <source>
        <dbReference type="ARBA" id="ARBA00044942"/>
    </source>
</evidence>
<evidence type="ECO:0000313" key="8">
    <source>
        <dbReference type="Proteomes" id="UP001177744"/>
    </source>
</evidence>
<sequence>MAGAVSQRPKDFPGATPLRKFEDAGTGLPSETCKCHQPGVADAKRRLKTDLHLIGSLPNSPEAAQNETRCGGLEEKLDVSALGIWEKEESKHTKFMQDMIKEVCGFVLHEQHTMELLKMSGQNSGRMEAALALERSLNQALLELQALVLPTDPQLSDFLQNHFLGEEVKLIKKMGYT</sequence>